<comment type="caution">
    <text evidence="1">The sequence shown here is derived from an EMBL/GenBank/DDBJ whole genome shotgun (WGS) entry which is preliminary data.</text>
</comment>
<keyword evidence="2" id="KW-1185">Reference proteome</keyword>
<reference evidence="1" key="2">
    <citation type="submission" date="2023-07" db="EMBL/GenBank/DDBJ databases">
        <authorList>
            <person name="Sun H."/>
        </authorList>
    </citation>
    <scope>NUCLEOTIDE SEQUENCE</scope>
    <source>
        <strain evidence="1">05753</strain>
    </source>
</reference>
<reference evidence="1" key="1">
    <citation type="journal article" date="2015" name="Int. J. Syst. Evol. Microbiol.">
        <title>Rhizobium oryzicola sp. nov., potential plant-growth-promoting endophytic bacteria isolated from rice roots.</title>
        <authorList>
            <person name="Zhang X.X."/>
            <person name="Gao J.S."/>
            <person name="Cao Y.H."/>
            <person name="Sheirdil R.A."/>
            <person name="Wang X.C."/>
            <person name="Zhang L."/>
        </authorList>
    </citation>
    <scope>NUCLEOTIDE SEQUENCE</scope>
    <source>
        <strain evidence="1">05753</strain>
    </source>
</reference>
<protein>
    <submittedName>
        <fullName evidence="1">Uncharacterized protein</fullName>
    </submittedName>
</protein>
<name>A0ABT8SXB2_9HYPH</name>
<proteinExistence type="predicted"/>
<accession>A0ABT8SXB2</accession>
<gene>
    <name evidence="1" type="ORF">Q2T52_10450</name>
</gene>
<sequence>MIIKLLEILREQDDAGLATGTYADGAFYLTRDGEAKEGKQHCMRESYDRDFRTARRLADSALVFA</sequence>
<dbReference type="EMBL" id="JAUKWQ010000002">
    <property type="protein sequence ID" value="MDO1582518.1"/>
    <property type="molecule type" value="Genomic_DNA"/>
</dbReference>
<evidence type="ECO:0000313" key="2">
    <source>
        <dbReference type="Proteomes" id="UP001169006"/>
    </source>
</evidence>
<organism evidence="1 2">
    <name type="scientific">Rhizobium oryzicola</name>
    <dbReference type="NCBI Taxonomy" id="1232668"/>
    <lineage>
        <taxon>Bacteria</taxon>
        <taxon>Pseudomonadati</taxon>
        <taxon>Pseudomonadota</taxon>
        <taxon>Alphaproteobacteria</taxon>
        <taxon>Hyphomicrobiales</taxon>
        <taxon>Rhizobiaceae</taxon>
        <taxon>Rhizobium/Agrobacterium group</taxon>
        <taxon>Rhizobium</taxon>
    </lineage>
</organism>
<dbReference type="Proteomes" id="UP001169006">
    <property type="component" value="Unassembled WGS sequence"/>
</dbReference>
<evidence type="ECO:0000313" key="1">
    <source>
        <dbReference type="EMBL" id="MDO1582518.1"/>
    </source>
</evidence>
<dbReference type="RefSeq" id="WP_302076661.1">
    <property type="nucleotide sequence ID" value="NZ_JAUKWQ010000002.1"/>
</dbReference>